<feature type="transmembrane region" description="Helical" evidence="1">
    <location>
        <begin position="139"/>
        <end position="161"/>
    </location>
</feature>
<dbReference type="KEGG" id="thg:TCELL_1350"/>
<dbReference type="AlphaFoldDB" id="I3TG84"/>
<organism evidence="3 4">
    <name type="scientific">Thermogladius calderae (strain DSM 22663 / VKM B-2946 / 1633)</name>
    <dbReference type="NCBI Taxonomy" id="1184251"/>
    <lineage>
        <taxon>Archaea</taxon>
        <taxon>Thermoproteota</taxon>
        <taxon>Thermoprotei</taxon>
        <taxon>Desulfurococcales</taxon>
        <taxon>Desulfurococcaceae</taxon>
        <taxon>Thermogladius</taxon>
    </lineage>
</organism>
<dbReference type="Gene3D" id="1.20.1250.20">
    <property type="entry name" value="MFS general substrate transporter like domains"/>
    <property type="match status" value="1"/>
</dbReference>
<dbReference type="InParanoid" id="I3TG84"/>
<dbReference type="InterPro" id="IPR036259">
    <property type="entry name" value="MFS_trans_sf"/>
</dbReference>
<accession>I3TG84</accession>
<dbReference type="eggNOG" id="arCOG00130">
    <property type="taxonomic scope" value="Archaea"/>
</dbReference>
<keyword evidence="4" id="KW-1185">Reference proteome</keyword>
<dbReference type="PROSITE" id="PS50850">
    <property type="entry name" value="MFS"/>
    <property type="match status" value="1"/>
</dbReference>
<feature type="transmembrane region" description="Helical" evidence="1">
    <location>
        <begin position="222"/>
        <end position="244"/>
    </location>
</feature>
<dbReference type="GeneID" id="13013674"/>
<keyword evidence="1" id="KW-0472">Membrane</keyword>
<evidence type="ECO:0000259" key="2">
    <source>
        <dbReference type="PROSITE" id="PS50850"/>
    </source>
</evidence>
<feature type="transmembrane region" description="Helical" evidence="1">
    <location>
        <begin position="53"/>
        <end position="76"/>
    </location>
</feature>
<name>I3TG84_THEC1</name>
<keyword evidence="1" id="KW-0812">Transmembrane</keyword>
<dbReference type="InterPro" id="IPR052528">
    <property type="entry name" value="Sugar_transport-like"/>
</dbReference>
<dbReference type="PANTHER" id="PTHR23526">
    <property type="entry name" value="INTEGRAL MEMBRANE TRANSPORT PROTEIN-RELATED"/>
    <property type="match status" value="1"/>
</dbReference>
<feature type="domain" description="Major facilitator superfamily (MFS) profile" evidence="2">
    <location>
        <begin position="15"/>
        <end position="397"/>
    </location>
</feature>
<feature type="transmembrane region" description="Helical" evidence="1">
    <location>
        <begin position="256"/>
        <end position="274"/>
    </location>
</feature>
<feature type="transmembrane region" description="Helical" evidence="1">
    <location>
        <begin position="20"/>
        <end position="41"/>
    </location>
</feature>
<dbReference type="InterPro" id="IPR020846">
    <property type="entry name" value="MFS_dom"/>
</dbReference>
<feature type="transmembrane region" description="Helical" evidence="1">
    <location>
        <begin position="286"/>
        <end position="305"/>
    </location>
</feature>
<dbReference type="HOGENOM" id="CLU_677270_0_0_2"/>
<dbReference type="EMBL" id="CP003531">
    <property type="protein sequence ID" value="AFK51772.1"/>
    <property type="molecule type" value="Genomic_DNA"/>
</dbReference>
<dbReference type="InterPro" id="IPR011701">
    <property type="entry name" value="MFS"/>
</dbReference>
<dbReference type="Proteomes" id="UP000005270">
    <property type="component" value="Chromosome"/>
</dbReference>
<feature type="transmembrane region" description="Helical" evidence="1">
    <location>
        <begin position="356"/>
        <end position="373"/>
    </location>
</feature>
<feature type="transmembrane region" description="Helical" evidence="1">
    <location>
        <begin position="311"/>
        <end position="335"/>
    </location>
</feature>
<dbReference type="RefSeq" id="WP_014738022.1">
    <property type="nucleotide sequence ID" value="NC_017954.1"/>
</dbReference>
<gene>
    <name evidence="3" type="ordered locus">TCELL_1350</name>
</gene>
<evidence type="ECO:0000313" key="4">
    <source>
        <dbReference type="Proteomes" id="UP000005270"/>
    </source>
</evidence>
<protein>
    <submittedName>
        <fullName evidence="3">Major facilitator superfamily MFS_1</fullName>
    </submittedName>
</protein>
<feature type="transmembrane region" description="Helical" evidence="1">
    <location>
        <begin position="167"/>
        <end position="188"/>
    </location>
</feature>
<reference evidence="3 4" key="1">
    <citation type="journal article" date="2012" name="J. Bacteriol.">
        <title>Complete genome sequence of the hyperthermophilic cellulolytic Crenarchaeon 'Thermogladius cellulolyticus' 1633.</title>
        <authorList>
            <person name="Mardanov A.V."/>
            <person name="Kochetkova T.V."/>
            <person name="Beletsky A.V."/>
            <person name="Bonch-Osmolovskaya E.A."/>
            <person name="Ravin N.V."/>
            <person name="Skryabin K.G."/>
        </authorList>
    </citation>
    <scope>NUCLEOTIDE SEQUENCE [LARGE SCALE GENOMIC DNA]</scope>
    <source>
        <strain evidence="4">DSM 22663 / VKM B-2946 / 1633</strain>
    </source>
</reference>
<evidence type="ECO:0000313" key="3">
    <source>
        <dbReference type="EMBL" id="AFK51772.1"/>
    </source>
</evidence>
<dbReference type="SUPFAM" id="SSF103473">
    <property type="entry name" value="MFS general substrate transporter"/>
    <property type="match status" value="1"/>
</dbReference>
<keyword evidence="1" id="KW-1133">Transmembrane helix</keyword>
<proteinExistence type="predicted"/>
<dbReference type="GO" id="GO:0022857">
    <property type="term" value="F:transmembrane transporter activity"/>
    <property type="evidence" value="ECO:0007669"/>
    <property type="project" value="InterPro"/>
</dbReference>
<feature type="transmembrane region" description="Helical" evidence="1">
    <location>
        <begin position="82"/>
        <end position="99"/>
    </location>
</feature>
<dbReference type="Pfam" id="PF07690">
    <property type="entry name" value="MFS_1"/>
    <property type="match status" value="1"/>
</dbReference>
<feature type="transmembrane region" description="Helical" evidence="1">
    <location>
        <begin position="379"/>
        <end position="396"/>
    </location>
</feature>
<dbReference type="STRING" id="1184251.TCELL_1350"/>
<sequence>MKSYLVELRLLLSGNVGVMAISWFLFALSSAIVMPFFSVYAKSLGASDIEISIMRSLGLVALAVFLPIGGLLTDIWGRVKPIIIGTFMVATIQFFYALAPDWRYLTVIWVVDNASHFYQPALTAILMDSMPRDKTMKGFMVLNAFSSLPWLFMPVVGGALFDMYGVSGIRWGFVLSGVIALVVSILRIKALKETFSPRDKDFSGVIVELAGYRPVLNKAIKYYVYTAFFNQLTLAVVNTFGAIYAINRLGMSAVDWGVATTLGTASSILTSLFLSARISVHSRKLTVAASSLIALGQLFLALPYINRGLIALVYVGVVVSNAGGLVVGSAISSILTHVLPIELRGRATGIQRTLETLGGAFASYVAGLMYTVLNPFNSLVTSFVIGIASTAYLAYIL</sequence>
<evidence type="ECO:0000256" key="1">
    <source>
        <dbReference type="SAM" id="Phobius"/>
    </source>
</evidence>
<dbReference type="PANTHER" id="PTHR23526:SF2">
    <property type="entry name" value="MAJOR FACILITATOR SUPERFAMILY (MFS) PROFILE DOMAIN-CONTAINING PROTEIN"/>
    <property type="match status" value="1"/>
</dbReference>